<dbReference type="AlphaFoldDB" id="A0A368F500"/>
<dbReference type="PANTHER" id="PTHR11365:SF2">
    <property type="entry name" value="5-OXOPROLINASE"/>
    <property type="match status" value="1"/>
</dbReference>
<gene>
    <name evidence="2" type="ORF">ANCCAN_27114</name>
</gene>
<dbReference type="OrthoDB" id="3643at2759"/>
<dbReference type="STRING" id="29170.A0A368F500"/>
<dbReference type="InterPro" id="IPR045079">
    <property type="entry name" value="Oxoprolinase-like"/>
</dbReference>
<dbReference type="EMBL" id="JOJR01004797">
    <property type="protein sequence ID" value="RCN27153.1"/>
    <property type="molecule type" value="Genomic_DNA"/>
</dbReference>
<protein>
    <submittedName>
        <fullName evidence="2">Hydantoinase/oxoprolinase protein</fullName>
    </submittedName>
</protein>
<accession>A0A368F500</accession>
<dbReference type="GO" id="GO:0017168">
    <property type="term" value="F:5-oxoprolinase (ATP-hydrolyzing) activity"/>
    <property type="evidence" value="ECO:0007669"/>
    <property type="project" value="TreeGrafter"/>
</dbReference>
<dbReference type="GO" id="GO:0006749">
    <property type="term" value="P:glutathione metabolic process"/>
    <property type="evidence" value="ECO:0007669"/>
    <property type="project" value="TreeGrafter"/>
</dbReference>
<organism evidence="2 3">
    <name type="scientific">Ancylostoma caninum</name>
    <name type="common">Dog hookworm</name>
    <dbReference type="NCBI Taxonomy" id="29170"/>
    <lineage>
        <taxon>Eukaryota</taxon>
        <taxon>Metazoa</taxon>
        <taxon>Ecdysozoa</taxon>
        <taxon>Nematoda</taxon>
        <taxon>Chromadorea</taxon>
        <taxon>Rhabditida</taxon>
        <taxon>Rhabditina</taxon>
        <taxon>Rhabditomorpha</taxon>
        <taxon>Strongyloidea</taxon>
        <taxon>Ancylostomatidae</taxon>
        <taxon>Ancylostomatinae</taxon>
        <taxon>Ancylostoma</taxon>
    </lineage>
</organism>
<proteinExistence type="predicted"/>
<dbReference type="PANTHER" id="PTHR11365">
    <property type="entry name" value="5-OXOPROLINASE RELATED"/>
    <property type="match status" value="1"/>
</dbReference>
<comment type="caution">
    <text evidence="2">The sequence shown here is derived from an EMBL/GenBank/DDBJ whole genome shotgun (WGS) entry which is preliminary data.</text>
</comment>
<evidence type="ECO:0000313" key="2">
    <source>
        <dbReference type="EMBL" id="RCN27153.1"/>
    </source>
</evidence>
<reference evidence="2 3" key="1">
    <citation type="submission" date="2014-10" db="EMBL/GenBank/DDBJ databases">
        <title>Draft genome of the hookworm Ancylostoma caninum.</title>
        <authorList>
            <person name="Mitreva M."/>
        </authorList>
    </citation>
    <scope>NUCLEOTIDE SEQUENCE [LARGE SCALE GENOMIC DNA]</scope>
    <source>
        <strain evidence="2 3">Baltimore</strain>
    </source>
</reference>
<evidence type="ECO:0000313" key="3">
    <source>
        <dbReference type="Proteomes" id="UP000252519"/>
    </source>
</evidence>
<keyword evidence="3" id="KW-1185">Reference proteome</keyword>
<dbReference type="Pfam" id="PF05378">
    <property type="entry name" value="Hydant_A_N"/>
    <property type="match status" value="1"/>
</dbReference>
<dbReference type="GO" id="GO:0005829">
    <property type="term" value="C:cytosol"/>
    <property type="evidence" value="ECO:0007669"/>
    <property type="project" value="TreeGrafter"/>
</dbReference>
<dbReference type="InterPro" id="IPR008040">
    <property type="entry name" value="Hydant_A_N"/>
</dbReference>
<sequence length="156" mass="17826">MGEMDHYSTGVDFIFWPFMYHKRIVADKISWIRMGTTVATNALLERKGERIALLITKGFKDLLFIGNQTRPRIFDFDIQIPPVGVLYEEVLEVDERVIPYDESCQMGDAGEVKETGFGKQVIVEREPDSEEVKRILKSIANKGIKSIAVVFLHSFV</sequence>
<evidence type="ECO:0000259" key="1">
    <source>
        <dbReference type="Pfam" id="PF05378"/>
    </source>
</evidence>
<dbReference type="Proteomes" id="UP000252519">
    <property type="component" value="Unassembled WGS sequence"/>
</dbReference>
<feature type="domain" description="Hydantoinase/oxoprolinase N-terminal" evidence="1">
    <location>
        <begin position="21"/>
        <end position="155"/>
    </location>
</feature>
<name>A0A368F500_ANCCA</name>